<reference evidence="2 3" key="1">
    <citation type="journal article" date="2022" name="Nat. Ecol. Evol.">
        <title>A masculinizing supergene underlies an exaggerated male reproductive morph in a spider.</title>
        <authorList>
            <person name="Hendrickx F."/>
            <person name="De Corte Z."/>
            <person name="Sonet G."/>
            <person name="Van Belleghem S.M."/>
            <person name="Kostlbacher S."/>
            <person name="Vangestel C."/>
        </authorList>
    </citation>
    <scope>NUCLEOTIDE SEQUENCE [LARGE SCALE GENOMIC DNA]</scope>
    <source>
        <strain evidence="2">W744_W776</strain>
    </source>
</reference>
<accession>A0AAV6TQP4</accession>
<dbReference type="Proteomes" id="UP000827092">
    <property type="component" value="Unassembled WGS sequence"/>
</dbReference>
<comment type="caution">
    <text evidence="2">The sequence shown here is derived from an EMBL/GenBank/DDBJ whole genome shotgun (WGS) entry which is preliminary data.</text>
</comment>
<gene>
    <name evidence="2" type="ORF">JTE90_029413</name>
</gene>
<evidence type="ECO:0000313" key="2">
    <source>
        <dbReference type="EMBL" id="KAG8173988.1"/>
    </source>
</evidence>
<evidence type="ECO:0000256" key="1">
    <source>
        <dbReference type="SAM" id="MobiDB-lite"/>
    </source>
</evidence>
<sequence length="239" mass="25997">MHKDCSLLEDNDLTRLKENEVIDKVALVLRNAILKMDKLKLPSKIKPSDLINGECTIPEKLDPLFKVLIGGKDICRRNGVNCDRLSNSIASITIFCVTNFTIKPSKQITLGMTVKSLTSSRRIINILKRLGHCCNYTILEELETEATYSSVHRSEISPPNIIGKSSLCTGVAFDSGSSDIPDTEQLVILDTPGSSGLISPLPHLAPSHTSMPQTSAPSQPSSAPVKAFNVSELGTWTPK</sequence>
<feature type="compositionally biased region" description="Low complexity" evidence="1">
    <location>
        <begin position="209"/>
        <end position="224"/>
    </location>
</feature>
<protein>
    <submittedName>
        <fullName evidence="2">Uncharacterized protein</fullName>
    </submittedName>
</protein>
<dbReference type="AlphaFoldDB" id="A0AAV6TQP4"/>
<evidence type="ECO:0000313" key="3">
    <source>
        <dbReference type="Proteomes" id="UP000827092"/>
    </source>
</evidence>
<name>A0AAV6TQP4_9ARAC</name>
<feature type="region of interest" description="Disordered" evidence="1">
    <location>
        <begin position="201"/>
        <end position="239"/>
    </location>
</feature>
<proteinExistence type="predicted"/>
<dbReference type="EMBL" id="JAFNEN010001375">
    <property type="protein sequence ID" value="KAG8173988.1"/>
    <property type="molecule type" value="Genomic_DNA"/>
</dbReference>
<keyword evidence="3" id="KW-1185">Reference proteome</keyword>
<organism evidence="2 3">
    <name type="scientific">Oedothorax gibbosus</name>
    <dbReference type="NCBI Taxonomy" id="931172"/>
    <lineage>
        <taxon>Eukaryota</taxon>
        <taxon>Metazoa</taxon>
        <taxon>Ecdysozoa</taxon>
        <taxon>Arthropoda</taxon>
        <taxon>Chelicerata</taxon>
        <taxon>Arachnida</taxon>
        <taxon>Araneae</taxon>
        <taxon>Araneomorphae</taxon>
        <taxon>Entelegynae</taxon>
        <taxon>Araneoidea</taxon>
        <taxon>Linyphiidae</taxon>
        <taxon>Erigoninae</taxon>
        <taxon>Oedothorax</taxon>
    </lineage>
</organism>